<dbReference type="SUPFAM" id="SSF52833">
    <property type="entry name" value="Thioredoxin-like"/>
    <property type="match status" value="1"/>
</dbReference>
<evidence type="ECO:0008006" key="3">
    <source>
        <dbReference type="Google" id="ProtNLM"/>
    </source>
</evidence>
<evidence type="ECO:0000313" key="1">
    <source>
        <dbReference type="EMBL" id="CCU56410.1"/>
    </source>
</evidence>
<proteinExistence type="predicted"/>
<dbReference type="Proteomes" id="UP000792671">
    <property type="component" value="Genome"/>
</dbReference>
<reference evidence="1 2" key="1">
    <citation type="journal article" date="2013" name="J. Virol.">
        <title>New Insights into the Evolution of Entomopoxvirinae from the Complete Genome Sequences of Four Entomopoxviruses Infecting Adoxophyes honmai, Choristoneura biennis, Choristoneura rosaceana, and Mythimna separata.</title>
        <authorList>
            <person name="Theze J."/>
            <person name="Takatsuka J."/>
            <person name="Li Z."/>
            <person name="Gallais J."/>
            <person name="Doucet D."/>
            <person name="Arif B."/>
            <person name="Nakai M."/>
            <person name="Herniou E.A."/>
        </authorList>
    </citation>
    <scope>NUCLEOTIDE SEQUENCE [LARGE SCALE GENOMIC DNA]</scope>
</reference>
<dbReference type="RefSeq" id="YP_008003729.1">
    <property type="nucleotide sequence ID" value="NC_021246.1"/>
</dbReference>
<dbReference type="Gene3D" id="3.40.30.10">
    <property type="entry name" value="Glutaredoxin"/>
    <property type="match status" value="1"/>
</dbReference>
<keyword evidence="2" id="KW-1185">Reference proteome</keyword>
<organism evidence="1 2">
    <name type="scientific">Mythimna separata entomopoxvirus 'L'</name>
    <dbReference type="NCBI Taxonomy" id="1293572"/>
    <lineage>
        <taxon>Viruses</taxon>
        <taxon>Varidnaviria</taxon>
        <taxon>Bamfordvirae</taxon>
        <taxon>Nucleocytoviricota</taxon>
        <taxon>Pokkesviricetes</taxon>
        <taxon>Chitovirales</taxon>
        <taxon>Poxviridae</taxon>
        <taxon>Entomopoxvirinae</taxon>
        <taxon>Betaentomopoxvirus</taxon>
        <taxon>Betaentomopoxvirus mseparata</taxon>
        <taxon>Mythimna separata entomopoxvirus</taxon>
    </lineage>
</organism>
<name>A0A916P208_9POXV</name>
<dbReference type="InterPro" id="IPR036249">
    <property type="entry name" value="Thioredoxin-like_sf"/>
</dbReference>
<evidence type="ECO:0000313" key="2">
    <source>
        <dbReference type="Proteomes" id="UP000792671"/>
    </source>
</evidence>
<dbReference type="KEGG" id="vg:15613834"/>
<protein>
    <recommendedName>
        <fullName evidence="3">Thioredoxin domain-containing protein</fullName>
    </recommendedName>
</protein>
<gene>
    <name evidence="1" type="ORF">MYSEV_212</name>
</gene>
<dbReference type="GeneID" id="15613834"/>
<sequence>MNKPVIICIYMKECKFCQSINDFLDYLSKTKKIVYIRVNINKIGNTMLEMFKYNDIQNINLKLPCLYLYDKKKLINLNNSEFLKYSVQYTNSLQNTIREKSFLDRIMLM</sequence>
<dbReference type="OrthoDB" id="26405at10239"/>
<accession>A0A916P208</accession>
<dbReference type="EMBL" id="HF679134">
    <property type="protein sequence ID" value="CCU56410.1"/>
    <property type="molecule type" value="Genomic_DNA"/>
</dbReference>